<dbReference type="AlphaFoldDB" id="A0A5B7H1X3"/>
<accession>A0A5B7H1X3</accession>
<dbReference type="Proteomes" id="UP000324222">
    <property type="component" value="Unassembled WGS sequence"/>
</dbReference>
<comment type="caution">
    <text evidence="1">The sequence shown here is derived from an EMBL/GenBank/DDBJ whole genome shotgun (WGS) entry which is preliminary data.</text>
</comment>
<name>A0A5B7H1X3_PORTR</name>
<proteinExistence type="predicted"/>
<organism evidence="1 2">
    <name type="scientific">Portunus trituberculatus</name>
    <name type="common">Swimming crab</name>
    <name type="synonym">Neptunus trituberculatus</name>
    <dbReference type="NCBI Taxonomy" id="210409"/>
    <lineage>
        <taxon>Eukaryota</taxon>
        <taxon>Metazoa</taxon>
        <taxon>Ecdysozoa</taxon>
        <taxon>Arthropoda</taxon>
        <taxon>Crustacea</taxon>
        <taxon>Multicrustacea</taxon>
        <taxon>Malacostraca</taxon>
        <taxon>Eumalacostraca</taxon>
        <taxon>Eucarida</taxon>
        <taxon>Decapoda</taxon>
        <taxon>Pleocyemata</taxon>
        <taxon>Brachyura</taxon>
        <taxon>Eubrachyura</taxon>
        <taxon>Portunoidea</taxon>
        <taxon>Portunidae</taxon>
        <taxon>Portuninae</taxon>
        <taxon>Portunus</taxon>
    </lineage>
</organism>
<protein>
    <submittedName>
        <fullName evidence="1">Uncharacterized protein</fullName>
    </submittedName>
</protein>
<evidence type="ECO:0000313" key="2">
    <source>
        <dbReference type="Proteomes" id="UP000324222"/>
    </source>
</evidence>
<sequence length="70" mass="8058">MCNSLQYFAENCVVDLQVTFVGIRIMFFEEKSWDTFRIKVKIKIKPLVDNTRTTHSPVQNITASAAPRLP</sequence>
<reference evidence="1 2" key="1">
    <citation type="submission" date="2019-05" db="EMBL/GenBank/DDBJ databases">
        <title>Another draft genome of Portunus trituberculatus and its Hox gene families provides insights of decapod evolution.</title>
        <authorList>
            <person name="Jeong J.-H."/>
            <person name="Song I."/>
            <person name="Kim S."/>
            <person name="Choi T."/>
            <person name="Kim D."/>
            <person name="Ryu S."/>
            <person name="Kim W."/>
        </authorList>
    </citation>
    <scope>NUCLEOTIDE SEQUENCE [LARGE SCALE GENOMIC DNA]</scope>
    <source>
        <tissue evidence="1">Muscle</tissue>
    </source>
</reference>
<evidence type="ECO:0000313" key="1">
    <source>
        <dbReference type="EMBL" id="MPC63919.1"/>
    </source>
</evidence>
<gene>
    <name evidence="1" type="ORF">E2C01_058026</name>
</gene>
<dbReference type="EMBL" id="VSRR010021412">
    <property type="protein sequence ID" value="MPC63919.1"/>
    <property type="molecule type" value="Genomic_DNA"/>
</dbReference>
<keyword evidence="2" id="KW-1185">Reference proteome</keyword>